<feature type="transmembrane region" description="Helical" evidence="1">
    <location>
        <begin position="151"/>
        <end position="174"/>
    </location>
</feature>
<keyword evidence="3" id="KW-1185">Reference proteome</keyword>
<feature type="transmembrane region" description="Helical" evidence="1">
    <location>
        <begin position="186"/>
        <end position="207"/>
    </location>
</feature>
<keyword evidence="1" id="KW-0472">Membrane</keyword>
<comment type="caution">
    <text evidence="2">The sequence shown here is derived from an EMBL/GenBank/DDBJ whole genome shotgun (WGS) entry which is preliminary data.</text>
</comment>
<dbReference type="Proteomes" id="UP000094444">
    <property type="component" value="Unassembled WGS sequence"/>
</dbReference>
<feature type="transmembrane region" description="Helical" evidence="1">
    <location>
        <begin position="6"/>
        <end position="35"/>
    </location>
</feature>
<keyword evidence="1" id="KW-1133">Transmembrane helix</keyword>
<dbReference type="OrthoDB" id="5232926at2759"/>
<proteinExistence type="predicted"/>
<feature type="transmembrane region" description="Helical" evidence="1">
    <location>
        <begin position="109"/>
        <end position="131"/>
    </location>
</feature>
<dbReference type="EMBL" id="MAVT02000404">
    <property type="protein sequence ID" value="POS76133.1"/>
    <property type="molecule type" value="Genomic_DNA"/>
</dbReference>
<dbReference type="AlphaFoldDB" id="A0A2P5I0T5"/>
<reference evidence="2" key="1">
    <citation type="submission" date="2017-09" db="EMBL/GenBank/DDBJ databases">
        <title>Polyketide synthases of a Diaporthe helianthi virulent isolate.</title>
        <authorList>
            <person name="Baroncelli R."/>
        </authorList>
    </citation>
    <scope>NUCLEOTIDE SEQUENCE [LARGE SCALE GENOMIC DNA]</scope>
    <source>
        <strain evidence="2">7/96</strain>
    </source>
</reference>
<protein>
    <submittedName>
        <fullName evidence="2">Uncharacterized protein</fullName>
    </submittedName>
</protein>
<sequence>MESLFYAIGVLLSGSFVLHFTSQFSYSIWLIYFIVAQMRPYLGLNDPWTPASTSPQVTRVELMTDEDSDFLFTRKAKHGSGAPSSFTWYLAWNSAWKANPTAMTIIASIYLVIDLVLIVWCAYIFALVVRLPRRERTSAVRTILSMTCNRLATPAFASSIMMAGYLCWGFWVWFSLCEPASSMRSLNLANALMLTVPNALFTILWIIGNGCEITDYVRGGPAHRQPELIPLPVIGVAEAIGGGGGRGVRGGGRRDVRDVLRQDIQIVLTQLARIMATLLAIRR</sequence>
<keyword evidence="1" id="KW-0812">Transmembrane</keyword>
<evidence type="ECO:0000313" key="3">
    <source>
        <dbReference type="Proteomes" id="UP000094444"/>
    </source>
</evidence>
<gene>
    <name evidence="2" type="ORF">DHEL01_v205476</name>
</gene>
<evidence type="ECO:0000313" key="2">
    <source>
        <dbReference type="EMBL" id="POS76133.1"/>
    </source>
</evidence>
<dbReference type="InParanoid" id="A0A2P5I0T5"/>
<organism evidence="2 3">
    <name type="scientific">Diaporthe helianthi</name>
    <dbReference type="NCBI Taxonomy" id="158607"/>
    <lineage>
        <taxon>Eukaryota</taxon>
        <taxon>Fungi</taxon>
        <taxon>Dikarya</taxon>
        <taxon>Ascomycota</taxon>
        <taxon>Pezizomycotina</taxon>
        <taxon>Sordariomycetes</taxon>
        <taxon>Sordariomycetidae</taxon>
        <taxon>Diaporthales</taxon>
        <taxon>Diaporthaceae</taxon>
        <taxon>Diaporthe</taxon>
    </lineage>
</organism>
<evidence type="ECO:0000256" key="1">
    <source>
        <dbReference type="SAM" id="Phobius"/>
    </source>
</evidence>
<accession>A0A2P5I0T5</accession>
<name>A0A2P5I0T5_DIAHE</name>